<evidence type="ECO:0000256" key="2">
    <source>
        <dbReference type="ARBA" id="ARBA00012379"/>
    </source>
</evidence>
<name>A0A2M6WN28_9BACT</name>
<feature type="compositionally biased region" description="Basic and acidic residues" evidence="6">
    <location>
        <begin position="225"/>
        <end position="235"/>
    </location>
</feature>
<dbReference type="GO" id="GO:0046081">
    <property type="term" value="P:dUTP catabolic process"/>
    <property type="evidence" value="ECO:0007669"/>
    <property type="project" value="InterPro"/>
</dbReference>
<feature type="region of interest" description="Disordered" evidence="6">
    <location>
        <begin position="216"/>
        <end position="235"/>
    </location>
</feature>
<dbReference type="InterPro" id="IPR029054">
    <property type="entry name" value="dUTPase-like"/>
</dbReference>
<proteinExistence type="inferred from homology"/>
<dbReference type="Pfam" id="PF02223">
    <property type="entry name" value="Thymidylate_kin"/>
    <property type="match status" value="1"/>
</dbReference>
<dbReference type="CDD" id="cd01672">
    <property type="entry name" value="TMPK"/>
    <property type="match status" value="1"/>
</dbReference>
<dbReference type="NCBIfam" id="TIGR00576">
    <property type="entry name" value="dut"/>
    <property type="match status" value="1"/>
</dbReference>
<keyword evidence="3" id="KW-0378">Hydrolase</keyword>
<evidence type="ECO:0000313" key="9">
    <source>
        <dbReference type="EMBL" id="PIT94208.1"/>
    </source>
</evidence>
<evidence type="ECO:0000259" key="8">
    <source>
        <dbReference type="Pfam" id="PF02223"/>
    </source>
</evidence>
<evidence type="ECO:0000256" key="1">
    <source>
        <dbReference type="ARBA" id="ARBA00006581"/>
    </source>
</evidence>
<evidence type="ECO:0000256" key="4">
    <source>
        <dbReference type="ARBA" id="ARBA00023080"/>
    </source>
</evidence>
<sequence>MSVSYPQSQNNELAPKRRGQFIVIYGINNLGKTMQAKMLVETLRQTGADAEYLKYPVYELCPSGTLINDYLRQGNFHKLTPREAQIMYAVNRTQYEETLKQKLAQGTQVVGEDYTGTGLAWGIGAGVDEQFLKFINSHLLKEDLAILLDGERFATGIEKNHQHEQNEELTNNVRLVHLRLAQEKNWHIINANQTIEQVHNAIWETVKKILPARKGDDAETAVQQDHPERMEVKSPDEKITEVVTINPIISNLKNISANPRLLRPEEKESRSLWQFAPELIMKAQKLTPEAKLPTRAHAGDAGLDLYANDNYTLYENERAAIGTGIAIAIPKNYAGLIWDKSGLAANGLKTMGGVVDSTYRGEIKVIVINLSGDILHIAKGQKIAQILIQPIEKPALCEVGRLDETERGTGGFGSSGIY</sequence>
<dbReference type="PANTHER" id="PTHR11241">
    <property type="entry name" value="DEOXYURIDINE 5'-TRIPHOSPHATE NUCLEOTIDOHYDROLASE"/>
    <property type="match status" value="1"/>
</dbReference>
<protein>
    <recommendedName>
        <fullName evidence="2">dUTP diphosphatase</fullName>
        <ecNumber evidence="2">3.6.1.23</ecNumber>
    </recommendedName>
</protein>
<dbReference type="GO" id="GO:0004170">
    <property type="term" value="F:dUTP diphosphatase activity"/>
    <property type="evidence" value="ECO:0007669"/>
    <property type="project" value="UniProtKB-EC"/>
</dbReference>
<dbReference type="Gene3D" id="3.40.50.300">
    <property type="entry name" value="P-loop containing nucleotide triphosphate hydrolases"/>
    <property type="match status" value="1"/>
</dbReference>
<evidence type="ECO:0000256" key="6">
    <source>
        <dbReference type="SAM" id="MobiDB-lite"/>
    </source>
</evidence>
<dbReference type="Gene3D" id="2.70.40.10">
    <property type="match status" value="1"/>
</dbReference>
<dbReference type="Proteomes" id="UP000229335">
    <property type="component" value="Unassembled WGS sequence"/>
</dbReference>
<dbReference type="InterPro" id="IPR036157">
    <property type="entry name" value="dUTPase-like_sf"/>
</dbReference>
<dbReference type="InterPro" id="IPR008181">
    <property type="entry name" value="dUTPase"/>
</dbReference>
<dbReference type="SUPFAM" id="SSF52540">
    <property type="entry name" value="P-loop containing nucleoside triphosphate hydrolases"/>
    <property type="match status" value="1"/>
</dbReference>
<dbReference type="AlphaFoldDB" id="A0A2M6WN28"/>
<comment type="catalytic activity">
    <reaction evidence="5">
        <text>dUTP + H2O = dUMP + diphosphate + H(+)</text>
        <dbReference type="Rhea" id="RHEA:10248"/>
        <dbReference type="ChEBI" id="CHEBI:15377"/>
        <dbReference type="ChEBI" id="CHEBI:15378"/>
        <dbReference type="ChEBI" id="CHEBI:33019"/>
        <dbReference type="ChEBI" id="CHEBI:61555"/>
        <dbReference type="ChEBI" id="CHEBI:246422"/>
        <dbReference type="EC" id="3.6.1.23"/>
    </reaction>
</comment>
<evidence type="ECO:0000256" key="5">
    <source>
        <dbReference type="ARBA" id="ARBA00047686"/>
    </source>
</evidence>
<evidence type="ECO:0000313" key="10">
    <source>
        <dbReference type="Proteomes" id="UP000229335"/>
    </source>
</evidence>
<dbReference type="InterPro" id="IPR033704">
    <property type="entry name" value="dUTPase_trimeric"/>
</dbReference>
<feature type="domain" description="dUTPase-like" evidence="7">
    <location>
        <begin position="289"/>
        <end position="416"/>
    </location>
</feature>
<comment type="caution">
    <text evidence="9">The sequence shown here is derived from an EMBL/GenBank/DDBJ whole genome shotgun (WGS) entry which is preliminary data.</text>
</comment>
<keyword evidence="4" id="KW-0546">Nucleotide metabolism</keyword>
<dbReference type="GO" id="GO:0000287">
    <property type="term" value="F:magnesium ion binding"/>
    <property type="evidence" value="ECO:0007669"/>
    <property type="project" value="InterPro"/>
</dbReference>
<dbReference type="Pfam" id="PF00692">
    <property type="entry name" value="dUTPase"/>
    <property type="match status" value="1"/>
</dbReference>
<dbReference type="PANTHER" id="PTHR11241:SF0">
    <property type="entry name" value="DEOXYURIDINE 5'-TRIPHOSPHATE NUCLEOTIDOHYDROLASE"/>
    <property type="match status" value="1"/>
</dbReference>
<evidence type="ECO:0000256" key="3">
    <source>
        <dbReference type="ARBA" id="ARBA00022801"/>
    </source>
</evidence>
<organism evidence="9 10">
    <name type="scientific">Candidatus Falkowbacteria bacterium CG10_big_fil_rev_8_21_14_0_10_43_11</name>
    <dbReference type="NCBI Taxonomy" id="1974568"/>
    <lineage>
        <taxon>Bacteria</taxon>
        <taxon>Candidatus Falkowiibacteriota</taxon>
    </lineage>
</organism>
<dbReference type="InterPro" id="IPR027417">
    <property type="entry name" value="P-loop_NTPase"/>
</dbReference>
<dbReference type="SUPFAM" id="SSF51283">
    <property type="entry name" value="dUTPase-like"/>
    <property type="match status" value="1"/>
</dbReference>
<accession>A0A2M6WN28</accession>
<evidence type="ECO:0000259" key="7">
    <source>
        <dbReference type="Pfam" id="PF00692"/>
    </source>
</evidence>
<dbReference type="EC" id="3.6.1.23" evidence="2"/>
<dbReference type="NCBIfam" id="NF001862">
    <property type="entry name" value="PRK00601.1"/>
    <property type="match status" value="1"/>
</dbReference>
<dbReference type="CDD" id="cd07557">
    <property type="entry name" value="trimeric_dUTPase"/>
    <property type="match status" value="1"/>
</dbReference>
<dbReference type="GO" id="GO:0006226">
    <property type="term" value="P:dUMP biosynthetic process"/>
    <property type="evidence" value="ECO:0007669"/>
    <property type="project" value="InterPro"/>
</dbReference>
<dbReference type="InterPro" id="IPR039430">
    <property type="entry name" value="Thymidylate_kin-like_dom"/>
</dbReference>
<comment type="similarity">
    <text evidence="1">Belongs to the dUTPase family.</text>
</comment>
<reference evidence="10" key="1">
    <citation type="submission" date="2017-09" db="EMBL/GenBank/DDBJ databases">
        <title>Depth-based differentiation of microbial function through sediment-hosted aquifers and enrichment of novel symbionts in the deep terrestrial subsurface.</title>
        <authorList>
            <person name="Probst A.J."/>
            <person name="Ladd B."/>
            <person name="Jarett J.K."/>
            <person name="Geller-Mcgrath D.E."/>
            <person name="Sieber C.M.K."/>
            <person name="Emerson J.B."/>
            <person name="Anantharaman K."/>
            <person name="Thomas B.C."/>
            <person name="Malmstrom R."/>
            <person name="Stieglmeier M."/>
            <person name="Klingl A."/>
            <person name="Woyke T."/>
            <person name="Ryan C.M."/>
            <person name="Banfield J.F."/>
        </authorList>
    </citation>
    <scope>NUCLEOTIDE SEQUENCE [LARGE SCALE GENOMIC DNA]</scope>
</reference>
<gene>
    <name evidence="9" type="ORF">COU00_00265</name>
</gene>
<dbReference type="EMBL" id="PFAS01000004">
    <property type="protein sequence ID" value="PIT94208.1"/>
    <property type="molecule type" value="Genomic_DNA"/>
</dbReference>
<feature type="domain" description="Thymidylate kinase-like" evidence="8">
    <location>
        <begin position="26"/>
        <end position="202"/>
    </location>
</feature>